<name>A0AAV9ZJ49_9AGAR</name>
<dbReference type="EMBL" id="JAWWNJ010000143">
    <property type="protein sequence ID" value="KAK6984092.1"/>
    <property type="molecule type" value="Genomic_DNA"/>
</dbReference>
<comment type="caution">
    <text evidence="1">The sequence shown here is derived from an EMBL/GenBank/DDBJ whole genome shotgun (WGS) entry which is preliminary data.</text>
</comment>
<evidence type="ECO:0000313" key="2">
    <source>
        <dbReference type="Proteomes" id="UP001362999"/>
    </source>
</evidence>
<proteinExistence type="predicted"/>
<feature type="non-terminal residue" evidence="1">
    <location>
        <position position="230"/>
    </location>
</feature>
<keyword evidence="2" id="KW-1185">Reference proteome</keyword>
<dbReference type="Proteomes" id="UP001362999">
    <property type="component" value="Unassembled WGS sequence"/>
</dbReference>
<accession>A0AAV9ZJ49</accession>
<sequence>CCGLYIGFEEGQSHHVNYPFGLHQQYDLPWDYYSQRDKFFLQSHRCRRTLVPAGRACEPCGSILRNDVFVGILQRMGCGIHPNTPLIYMPIANLVETVRRKTDQCRSLKLTHLNLARKLLGKMTALDEHKQFVMAVASGRVERVAQLVQACLSNGVGIRGLVERYERACREVYNPKGFTEDDIMLGLLILRLGGARLAGIVHRAKGLPGISTLRQNTVIRPLRASAGMPT</sequence>
<protein>
    <submittedName>
        <fullName evidence="1">Uncharacterized protein</fullName>
    </submittedName>
</protein>
<gene>
    <name evidence="1" type="ORF">R3P38DRAFT_2398621</name>
</gene>
<dbReference type="AlphaFoldDB" id="A0AAV9ZJ49"/>
<feature type="non-terminal residue" evidence="1">
    <location>
        <position position="1"/>
    </location>
</feature>
<organism evidence="1 2">
    <name type="scientific">Favolaschia claudopus</name>
    <dbReference type="NCBI Taxonomy" id="2862362"/>
    <lineage>
        <taxon>Eukaryota</taxon>
        <taxon>Fungi</taxon>
        <taxon>Dikarya</taxon>
        <taxon>Basidiomycota</taxon>
        <taxon>Agaricomycotina</taxon>
        <taxon>Agaricomycetes</taxon>
        <taxon>Agaricomycetidae</taxon>
        <taxon>Agaricales</taxon>
        <taxon>Marasmiineae</taxon>
        <taxon>Mycenaceae</taxon>
        <taxon>Favolaschia</taxon>
    </lineage>
</organism>
<reference evidence="1 2" key="1">
    <citation type="journal article" date="2024" name="J Genomics">
        <title>Draft genome sequencing and assembly of Favolaschia claudopus CIRM-BRFM 2984 isolated from oak limbs.</title>
        <authorList>
            <person name="Navarro D."/>
            <person name="Drula E."/>
            <person name="Chaduli D."/>
            <person name="Cazenave R."/>
            <person name="Ahrendt S."/>
            <person name="Wang J."/>
            <person name="Lipzen A."/>
            <person name="Daum C."/>
            <person name="Barry K."/>
            <person name="Grigoriev I.V."/>
            <person name="Favel A."/>
            <person name="Rosso M.N."/>
            <person name="Martin F."/>
        </authorList>
    </citation>
    <scope>NUCLEOTIDE SEQUENCE [LARGE SCALE GENOMIC DNA]</scope>
    <source>
        <strain evidence="1 2">CIRM-BRFM 2984</strain>
    </source>
</reference>
<evidence type="ECO:0000313" key="1">
    <source>
        <dbReference type="EMBL" id="KAK6984092.1"/>
    </source>
</evidence>